<keyword evidence="1" id="KW-0472">Membrane</keyword>
<dbReference type="HOGENOM" id="CLU_173958_0_0_11"/>
<name>D1BY64_XYLCX</name>
<reference evidence="3" key="1">
    <citation type="submission" date="2009-11" db="EMBL/GenBank/DDBJ databases">
        <title>The complete chromosome of Xylanimonas cellulosilytica DSM 15894.</title>
        <authorList>
            <consortium name="US DOE Joint Genome Institute (JGI-PGF)"/>
            <person name="Lucas S."/>
            <person name="Copeland A."/>
            <person name="Lapidus A."/>
            <person name="Glavina del Rio T."/>
            <person name="Dalin E."/>
            <person name="Tice H."/>
            <person name="Bruce D."/>
            <person name="Goodwin L."/>
            <person name="Pitluck S."/>
            <person name="Kyrpides N."/>
            <person name="Mavromatis K."/>
            <person name="Ivanova N."/>
            <person name="Mikhailova N."/>
            <person name="Foster B."/>
            <person name="Clum A."/>
            <person name="Brettin T."/>
            <person name="Detter J.C."/>
            <person name="Han C."/>
            <person name="Larimer F."/>
            <person name="Land M."/>
            <person name="Hauser L."/>
            <person name="Markowitz V."/>
            <person name="Cheng J.F."/>
            <person name="Hugenholtz P."/>
            <person name="Woyke T."/>
            <person name="Wu D."/>
            <person name="Gehrich-Schroeter G."/>
            <person name="Schneider S."/>
            <person name="Pukall S.R."/>
            <person name="Klenk H.P."/>
            <person name="Eisen J.A."/>
        </authorList>
    </citation>
    <scope>NUCLEOTIDE SEQUENCE [LARGE SCALE GENOMIC DNA]</scope>
    <source>
        <strain evidence="3">DSM 15894 / CECT 5975 / LMG 20990 / XIL07</strain>
    </source>
</reference>
<accession>D1BY64</accession>
<protein>
    <recommendedName>
        <fullName evidence="4">Sporulation protein YtfJ</fullName>
    </recommendedName>
</protein>
<sequence length="110" mass="10824">MSDSARSNVVLEIGSKIRAGVSVTYGDPVELDGVELVPVAAACYGFGGGSDGDANGGGGGGSMSVPLGAYVARDGGVRFEPNTTVLAALAVPIVAVVGCVVVKAIKACRR</sequence>
<proteinExistence type="predicted"/>
<dbReference type="RefSeq" id="WP_012877649.1">
    <property type="nucleotide sequence ID" value="NC_013530.1"/>
</dbReference>
<dbReference type="KEGG" id="xce:Xcel_0875"/>
<feature type="transmembrane region" description="Helical" evidence="1">
    <location>
        <begin position="85"/>
        <end position="105"/>
    </location>
</feature>
<dbReference type="eggNOG" id="COG3874">
    <property type="taxonomic scope" value="Bacteria"/>
</dbReference>
<organism evidence="2 3">
    <name type="scientific">Xylanimonas cellulosilytica (strain DSM 15894 / JCM 12276 / CECT 5975 / KCTC 9989 / LMG 20990 / NBRC 107835 / XIL07)</name>
    <dbReference type="NCBI Taxonomy" id="446471"/>
    <lineage>
        <taxon>Bacteria</taxon>
        <taxon>Bacillati</taxon>
        <taxon>Actinomycetota</taxon>
        <taxon>Actinomycetes</taxon>
        <taxon>Micrococcales</taxon>
        <taxon>Promicromonosporaceae</taxon>
        <taxon>Xylanimonas</taxon>
    </lineage>
</organism>
<dbReference type="Proteomes" id="UP000002255">
    <property type="component" value="Chromosome"/>
</dbReference>
<evidence type="ECO:0000313" key="3">
    <source>
        <dbReference type="Proteomes" id="UP000002255"/>
    </source>
</evidence>
<dbReference type="EMBL" id="CP001821">
    <property type="protein sequence ID" value="ACZ29907.1"/>
    <property type="molecule type" value="Genomic_DNA"/>
</dbReference>
<dbReference type="AlphaFoldDB" id="D1BY64"/>
<gene>
    <name evidence="2" type="ordered locus">Xcel_0875</name>
</gene>
<dbReference type="STRING" id="446471.Xcel_0875"/>
<evidence type="ECO:0000313" key="2">
    <source>
        <dbReference type="EMBL" id="ACZ29907.1"/>
    </source>
</evidence>
<evidence type="ECO:0000256" key="1">
    <source>
        <dbReference type="SAM" id="Phobius"/>
    </source>
</evidence>
<keyword evidence="1" id="KW-1133">Transmembrane helix</keyword>
<evidence type="ECO:0008006" key="4">
    <source>
        <dbReference type="Google" id="ProtNLM"/>
    </source>
</evidence>
<dbReference type="OrthoDB" id="4965215at2"/>
<keyword evidence="1" id="KW-0812">Transmembrane</keyword>
<keyword evidence="3" id="KW-1185">Reference proteome</keyword>
<reference evidence="2 3" key="2">
    <citation type="journal article" date="2010" name="Stand. Genomic Sci.">
        <title>Complete genome sequence of Xylanimonas cellulosilytica type strain (XIL07).</title>
        <authorList>
            <person name="Foster B."/>
            <person name="Pukall R."/>
            <person name="Abt B."/>
            <person name="Nolan M."/>
            <person name="Glavina Del Rio T."/>
            <person name="Chen F."/>
            <person name="Lucas S."/>
            <person name="Tice H."/>
            <person name="Pitluck S."/>
            <person name="Cheng J.-F."/>
            <person name="Chertkov O."/>
            <person name="Brettin T."/>
            <person name="Han C."/>
            <person name="Detter J.C."/>
            <person name="Bruce D."/>
            <person name="Goodwin L."/>
            <person name="Ivanova N."/>
            <person name="Mavromatis K."/>
            <person name="Pati A."/>
            <person name="Mikhailova N."/>
            <person name="Chen A."/>
            <person name="Palaniappan K."/>
            <person name="Land M."/>
            <person name="Hauser L."/>
            <person name="Chang Y.-J."/>
            <person name="Jeffries C.D."/>
            <person name="Chain P."/>
            <person name="Rohde M."/>
            <person name="Goeker M."/>
            <person name="Bristow J."/>
            <person name="Eisen J.A."/>
            <person name="Markowitz V."/>
            <person name="Hugenholtz P."/>
            <person name="Kyrpides N.C."/>
            <person name="Klenk H.-P."/>
            <person name="Lapidus A."/>
        </authorList>
    </citation>
    <scope>NUCLEOTIDE SEQUENCE [LARGE SCALE GENOMIC DNA]</scope>
    <source>
        <strain evidence="3">DSM 15894 / CECT 5975 / LMG 20990 / XIL07</strain>
    </source>
</reference>